<proteinExistence type="predicted"/>
<dbReference type="AlphaFoldDB" id="A0A1Y1UWU6"/>
<reference evidence="1 2" key="2">
    <citation type="submission" date="2016-08" db="EMBL/GenBank/DDBJ databases">
        <title>Pervasive Adenine N6-methylation of Active Genes in Fungi.</title>
        <authorList>
            <consortium name="DOE Joint Genome Institute"/>
            <person name="Mondo S.J."/>
            <person name="Dannebaum R.O."/>
            <person name="Kuo R.C."/>
            <person name="Labutti K."/>
            <person name="Haridas S."/>
            <person name="Kuo A."/>
            <person name="Salamov A."/>
            <person name="Ahrendt S.R."/>
            <person name="Lipzen A."/>
            <person name="Sullivan W."/>
            <person name="Andreopoulos W.B."/>
            <person name="Clum A."/>
            <person name="Lindquist E."/>
            <person name="Daum C."/>
            <person name="Ramamoorthy G.K."/>
            <person name="Gryganskyi A."/>
            <person name="Culley D."/>
            <person name="Magnuson J.K."/>
            <person name="James T.Y."/>
            <person name="O'Malley M.A."/>
            <person name="Stajich J.E."/>
            <person name="Spatafora J.W."/>
            <person name="Visel A."/>
            <person name="Grigoriev I.V."/>
        </authorList>
    </citation>
    <scope>NUCLEOTIDE SEQUENCE [LARGE SCALE GENOMIC DNA]</scope>
    <source>
        <strain evidence="2">finn</strain>
    </source>
</reference>
<dbReference type="EMBL" id="MCFH01000063">
    <property type="protein sequence ID" value="ORX42560.1"/>
    <property type="molecule type" value="Genomic_DNA"/>
</dbReference>
<evidence type="ECO:0000313" key="1">
    <source>
        <dbReference type="EMBL" id="ORX42560.1"/>
    </source>
</evidence>
<dbReference type="Proteomes" id="UP000193719">
    <property type="component" value="Unassembled WGS sequence"/>
</dbReference>
<accession>A0A1Y1UWU6</accession>
<name>A0A1Y1UWU6_9FUNG</name>
<keyword evidence="2" id="KW-1185">Reference proteome</keyword>
<evidence type="ECO:0000313" key="2">
    <source>
        <dbReference type="Proteomes" id="UP000193719"/>
    </source>
</evidence>
<organism evidence="1 2">
    <name type="scientific">Piromyces finnis</name>
    <dbReference type="NCBI Taxonomy" id="1754191"/>
    <lineage>
        <taxon>Eukaryota</taxon>
        <taxon>Fungi</taxon>
        <taxon>Fungi incertae sedis</taxon>
        <taxon>Chytridiomycota</taxon>
        <taxon>Chytridiomycota incertae sedis</taxon>
        <taxon>Neocallimastigomycetes</taxon>
        <taxon>Neocallimastigales</taxon>
        <taxon>Neocallimastigaceae</taxon>
        <taxon>Piromyces</taxon>
    </lineage>
</organism>
<gene>
    <name evidence="1" type="ORF">BCR36DRAFT_463300</name>
</gene>
<protein>
    <submittedName>
        <fullName evidence="1">Uncharacterized protein</fullName>
    </submittedName>
</protein>
<comment type="caution">
    <text evidence="1">The sequence shown here is derived from an EMBL/GenBank/DDBJ whole genome shotgun (WGS) entry which is preliminary data.</text>
</comment>
<sequence>MNYNQQQQNDRSCTEFKAIYEYIIRSLKKCYFEAVNLNKNSENDDYSYKENLYDNIYNKFSDEIFLNKLVFNRYNNKEYNVLEKYIYFYLSKSKNPIVGEEYIGKLYFRLYHLLFGSLNYTKKNIAKFILFIVSFKDEIMGLTEYVDYFNSLSQFDVKTINLVYEKRDEVPKEILIIYNLYESTFNHILNLKEWFNKNNVSTQSIELFTEKLRGLRDLSMKTSFKLKLKFKQLFYIQDFICVKDAFNDTVCHLKSCLSYYLGILKKENERFNLKFYTPFGNTYDYFD</sequence>
<reference evidence="1 2" key="1">
    <citation type="submission" date="2016-08" db="EMBL/GenBank/DDBJ databases">
        <title>Genomes of anaerobic fungi encode conserved fungal cellulosomes for biomass hydrolysis.</title>
        <authorList>
            <consortium name="DOE Joint Genome Institute"/>
            <person name="Haitjema C.H."/>
            <person name="Gilmore S.P."/>
            <person name="Henske J.K."/>
            <person name="Solomon K.V."/>
            <person name="De Groot R."/>
            <person name="Kuo A."/>
            <person name="Mondo S.J."/>
            <person name="Salamov A.A."/>
            <person name="Labutti K."/>
            <person name="Zhao Z."/>
            <person name="Chiniquy J."/>
            <person name="Barry K."/>
            <person name="Brewer H.M."/>
            <person name="Purvine S.O."/>
            <person name="Wright A.T."/>
            <person name="Boxma B."/>
            <person name="Van Alen T."/>
            <person name="Hackstein J.H."/>
            <person name="Baker S.E."/>
            <person name="Grigoriev I.V."/>
            <person name="O'Malley M.A."/>
        </authorList>
    </citation>
    <scope>NUCLEOTIDE SEQUENCE [LARGE SCALE GENOMIC DNA]</scope>
    <source>
        <strain evidence="2">finn</strain>
    </source>
</reference>